<dbReference type="Gene3D" id="1.10.10.10">
    <property type="entry name" value="Winged helix-like DNA-binding domain superfamily/Winged helix DNA-binding domain"/>
    <property type="match status" value="1"/>
</dbReference>
<dbReference type="OrthoDB" id="9788770at2"/>
<dbReference type="InterPro" id="IPR036390">
    <property type="entry name" value="WH_DNA-bd_sf"/>
</dbReference>
<gene>
    <name evidence="2" type="ORF">CIG75_10120</name>
</gene>
<dbReference type="KEGG" id="tab:CIG75_10120"/>
<keyword evidence="3" id="KW-1185">Reference proteome</keyword>
<dbReference type="CDD" id="cd00090">
    <property type="entry name" value="HTH_ARSR"/>
    <property type="match status" value="1"/>
</dbReference>
<name>A0A223D125_9BACL</name>
<dbReference type="GO" id="GO:0003677">
    <property type="term" value="F:DNA binding"/>
    <property type="evidence" value="ECO:0007669"/>
    <property type="project" value="UniProtKB-KW"/>
</dbReference>
<evidence type="ECO:0000313" key="3">
    <source>
        <dbReference type="Proteomes" id="UP000214688"/>
    </source>
</evidence>
<protein>
    <submittedName>
        <fullName evidence="2">ArsR family transcriptional regulator</fullName>
    </submittedName>
</protein>
<accession>A0A223D125</accession>
<dbReference type="RefSeq" id="WP_094236558.1">
    <property type="nucleotide sequence ID" value="NZ_CP022657.1"/>
</dbReference>
<evidence type="ECO:0000256" key="1">
    <source>
        <dbReference type="ARBA" id="ARBA00023125"/>
    </source>
</evidence>
<organism evidence="2 3">
    <name type="scientific">Tumebacillus algifaecis</name>
    <dbReference type="NCBI Taxonomy" id="1214604"/>
    <lineage>
        <taxon>Bacteria</taxon>
        <taxon>Bacillati</taxon>
        <taxon>Bacillota</taxon>
        <taxon>Bacilli</taxon>
        <taxon>Bacillales</taxon>
        <taxon>Alicyclobacillaceae</taxon>
        <taxon>Tumebacillus</taxon>
    </lineage>
</organism>
<dbReference type="Proteomes" id="UP000214688">
    <property type="component" value="Chromosome"/>
</dbReference>
<proteinExistence type="predicted"/>
<dbReference type="InterPro" id="IPR011991">
    <property type="entry name" value="ArsR-like_HTH"/>
</dbReference>
<dbReference type="EMBL" id="CP022657">
    <property type="protein sequence ID" value="ASS75310.1"/>
    <property type="molecule type" value="Genomic_DNA"/>
</dbReference>
<dbReference type="InterPro" id="IPR036388">
    <property type="entry name" value="WH-like_DNA-bd_sf"/>
</dbReference>
<dbReference type="AlphaFoldDB" id="A0A223D125"/>
<sequence length="199" mass="22543">MEHEIQETCYVESPEQATALLNPIRAEILSKLTEPASATEVARMINETPQRVNYHLKALEKVGLARRIGTRQVRNLVEVLYQSIARTFVISELLGWHPETVQRIKDQSSLSHLISTSDRIKRDALMLMDHSEQSEQIPSATLTMKVQLESEERRKQFVQDYVQAVQALVANYQSSNADDDTYNVILAIYPECGQGGDSK</sequence>
<evidence type="ECO:0000313" key="2">
    <source>
        <dbReference type="EMBL" id="ASS75310.1"/>
    </source>
</evidence>
<keyword evidence="1" id="KW-0238">DNA-binding</keyword>
<dbReference type="SUPFAM" id="SSF46785">
    <property type="entry name" value="Winged helix' DNA-binding domain"/>
    <property type="match status" value="1"/>
</dbReference>
<reference evidence="2 3" key="1">
    <citation type="journal article" date="2015" name="Int. J. Syst. Evol. Microbiol.">
        <title>Tumebacillus algifaecis sp. nov., isolated from decomposing algal scum.</title>
        <authorList>
            <person name="Wu Y.F."/>
            <person name="Zhang B."/>
            <person name="Xing P."/>
            <person name="Wu Q.L."/>
            <person name="Liu S.J."/>
        </authorList>
    </citation>
    <scope>NUCLEOTIDE SEQUENCE [LARGE SCALE GENOMIC DNA]</scope>
    <source>
        <strain evidence="2 3">THMBR28</strain>
    </source>
</reference>
<dbReference type="Pfam" id="PF12840">
    <property type="entry name" value="HTH_20"/>
    <property type="match status" value="1"/>
</dbReference>